<proteinExistence type="predicted"/>
<dbReference type="Pfam" id="PF00391">
    <property type="entry name" value="PEP-utilizers"/>
    <property type="match status" value="1"/>
</dbReference>
<dbReference type="InterPro" id="IPR051549">
    <property type="entry name" value="PEP_Utilizing_Enz"/>
</dbReference>
<evidence type="ECO:0000259" key="1">
    <source>
        <dbReference type="Pfam" id="PF00391"/>
    </source>
</evidence>
<feature type="domain" description="PEP-utilising enzyme mobile" evidence="1">
    <location>
        <begin position="736"/>
        <end position="807"/>
    </location>
</feature>
<protein>
    <submittedName>
        <fullName evidence="3">Phosphoenolpyruvate synthase</fullName>
    </submittedName>
</protein>
<dbReference type="EMBL" id="BAABIK010000002">
    <property type="protein sequence ID" value="GAA4930147.1"/>
    <property type="molecule type" value="Genomic_DNA"/>
</dbReference>
<evidence type="ECO:0000313" key="4">
    <source>
        <dbReference type="Proteomes" id="UP001499993"/>
    </source>
</evidence>
<dbReference type="InterPro" id="IPR002192">
    <property type="entry name" value="PPDK_AMP/ATP-bd"/>
</dbReference>
<dbReference type="SUPFAM" id="SSF56059">
    <property type="entry name" value="Glutathione synthetase ATP-binding domain-like"/>
    <property type="match status" value="1"/>
</dbReference>
<sequence length="819" mass="87076">MDVVRLDAVAAGMEESVGGKAAGLGAMVALGERVPPGFCLTTDSYAAGEIPEDALLAAYRELGGGPVAVRSSATAEDLPEASFAGQQETYLNVEGEGALVDAVRRCWESLETDRARAYREANLPPGTEARMAVVVQRMVDAESAGVLFTADPTTGSRSRSVVDAVPGLGTAVVDGSVTPDHYVLEAGAHPEGPDDGCLSPGQLAELHAAGERLQHGLGAPQDAEWAYDRDGVLWLLQSRPITALFPLPAEPRRPGPRFYVEVGNIQGMVRPFTPVGMSMLEEAVERMFAVARLDDGVRDYVDVAAIGGRLFVDLTGLMRMPRVRPDLADSMTVYGPRVQAAVRRMAQDPRFTAVPPPGRFPVLPVLQLALRYGPSSVLACADVLARPEAARARARAGVAELRRHRGPGAEADAAERLRYLREDGFSAIYGPAIARVAMPTMVGVFLPMAVPALLKGVATAEEAAEVLAGAPHNITTEMDLELWRLAEGAAEHRDLLTGTDPGELAARYHAGTLPDIGLEGFLRRYGHRAGGEIDLGVPRWAEDPAPLFATIANYLRSDDPDQAPPRRFERAAARAEAAVADLSRRAVRARPVRGRVAAFLMRRTRELVGMRELTKFAWLIPYAEMRRQLLLAGAELADRGLLDAAEDIVFLDLDRARAAAERGVDQRDRVAEQKAFYTRELRRRHVPAAMLSDGTDVEALAPPLPASEGTLVGAPAAAGRATGRARVVLDPAGARIEPGEILVAPTTDPGWTPLFMTAGGLVTETGSAVAHGPTVAREYGIPAVICLSGATQTISTGDLITIDGGAGTVVVEEEADKTA</sequence>
<feature type="domain" description="Pyruvate phosphate dikinase AMP/ATP-binding" evidence="2">
    <location>
        <begin position="197"/>
        <end position="243"/>
    </location>
</feature>
<evidence type="ECO:0000259" key="2">
    <source>
        <dbReference type="Pfam" id="PF01326"/>
    </source>
</evidence>
<dbReference type="Gene3D" id="3.30.1490.20">
    <property type="entry name" value="ATP-grasp fold, A domain"/>
    <property type="match status" value="2"/>
</dbReference>
<reference evidence="4" key="1">
    <citation type="journal article" date="2019" name="Int. J. Syst. Evol. Microbiol.">
        <title>The Global Catalogue of Microorganisms (GCM) 10K type strain sequencing project: providing services to taxonomists for standard genome sequencing and annotation.</title>
        <authorList>
            <consortium name="The Broad Institute Genomics Platform"/>
            <consortium name="The Broad Institute Genome Sequencing Center for Infectious Disease"/>
            <person name="Wu L."/>
            <person name="Ma J."/>
        </authorList>
    </citation>
    <scope>NUCLEOTIDE SEQUENCE [LARGE SCALE GENOMIC DNA]</scope>
    <source>
        <strain evidence="4">JCM 18123</strain>
    </source>
</reference>
<feature type="domain" description="Pyruvate phosphate dikinase AMP/ATP-binding" evidence="2">
    <location>
        <begin position="52"/>
        <end position="186"/>
    </location>
</feature>
<gene>
    <name evidence="3" type="ORF">GCM10023224_07230</name>
</gene>
<evidence type="ECO:0000313" key="3">
    <source>
        <dbReference type="EMBL" id="GAA4930147.1"/>
    </source>
</evidence>
<comment type="caution">
    <text evidence="3">The sequence shown here is derived from an EMBL/GenBank/DDBJ whole genome shotgun (WGS) entry which is preliminary data.</text>
</comment>
<keyword evidence="4" id="KW-1185">Reference proteome</keyword>
<dbReference type="PANTHER" id="PTHR43615">
    <property type="entry name" value="PHOSPHOENOLPYRUVATE SYNTHASE-RELATED"/>
    <property type="match status" value="1"/>
</dbReference>
<dbReference type="PANTHER" id="PTHR43615:SF1">
    <property type="entry name" value="PPDK_N DOMAIN-CONTAINING PROTEIN"/>
    <property type="match status" value="1"/>
</dbReference>
<dbReference type="Gene3D" id="3.30.470.20">
    <property type="entry name" value="ATP-grasp fold, B domain"/>
    <property type="match status" value="2"/>
</dbReference>
<dbReference type="Gene3D" id="3.50.30.10">
    <property type="entry name" value="Phosphohistidine domain"/>
    <property type="match status" value="1"/>
</dbReference>
<name>A0ABP9G771_9ACTN</name>
<accession>A0ABP9G771</accession>
<dbReference type="SUPFAM" id="SSF52009">
    <property type="entry name" value="Phosphohistidine domain"/>
    <property type="match status" value="1"/>
</dbReference>
<dbReference type="Pfam" id="PF01326">
    <property type="entry name" value="PPDK_N"/>
    <property type="match status" value="2"/>
</dbReference>
<dbReference type="InterPro" id="IPR008279">
    <property type="entry name" value="PEP-util_enz_mobile_dom"/>
</dbReference>
<dbReference type="RefSeq" id="WP_345555446.1">
    <property type="nucleotide sequence ID" value="NZ_BAABIK010000002.1"/>
</dbReference>
<dbReference type="InterPro" id="IPR013815">
    <property type="entry name" value="ATP_grasp_subdomain_1"/>
</dbReference>
<organism evidence="3 4">
    <name type="scientific">Streptomonospora halophila</name>
    <dbReference type="NCBI Taxonomy" id="427369"/>
    <lineage>
        <taxon>Bacteria</taxon>
        <taxon>Bacillati</taxon>
        <taxon>Actinomycetota</taxon>
        <taxon>Actinomycetes</taxon>
        <taxon>Streptosporangiales</taxon>
        <taxon>Nocardiopsidaceae</taxon>
        <taxon>Streptomonospora</taxon>
    </lineage>
</organism>
<dbReference type="Proteomes" id="UP001499993">
    <property type="component" value="Unassembled WGS sequence"/>
</dbReference>
<dbReference type="InterPro" id="IPR036637">
    <property type="entry name" value="Phosphohistidine_dom_sf"/>
</dbReference>